<protein>
    <recommendedName>
        <fullName evidence="3">Uracil DNA glycosylase superfamily protein</fullName>
    </recommendedName>
</protein>
<evidence type="ECO:0000313" key="2">
    <source>
        <dbReference type="Proteomes" id="UP000643701"/>
    </source>
</evidence>
<dbReference type="AlphaFoldDB" id="A0A967AFR7"/>
<accession>A0A967AFR7</accession>
<dbReference type="EMBL" id="JAANAS010000094">
    <property type="protein sequence ID" value="NGZ90743.1"/>
    <property type="molecule type" value="Genomic_DNA"/>
</dbReference>
<name>A0A967AFR7_9FLAO</name>
<dbReference type="RefSeq" id="WP_166400974.1">
    <property type="nucleotide sequence ID" value="NZ_JAANAS010000094.1"/>
</dbReference>
<comment type="caution">
    <text evidence="1">The sequence shown here is derived from an EMBL/GenBank/DDBJ whole genome shotgun (WGS) entry which is preliminary data.</text>
</comment>
<evidence type="ECO:0008006" key="3">
    <source>
        <dbReference type="Google" id="ProtNLM"/>
    </source>
</evidence>
<dbReference type="Proteomes" id="UP000643701">
    <property type="component" value="Unassembled WGS sequence"/>
</dbReference>
<sequence length="245" mass="28928">MSQKEYKEYCDFTLDNDLQKIHSLNYLPWVGSNYLKQDEKYLVVAESIYNGYDKNGKTDEELKELQKKVEDQRYARWVIHQQGLHHTCDWSQNGKEKGMAPKYRRLTENFARAILNKRHITYEDKENVWTSVAFTELIQFPLKDRSQREIINKISINNGFDALIDTIKIIKPKKIIFIGTTNIDDIDNDSFNSKWCTKIGNNFARKGKIKSDDFDIPFVAIKHTSSFFSWSSWAKYLETQNFILK</sequence>
<keyword evidence="2" id="KW-1185">Reference proteome</keyword>
<proteinExistence type="predicted"/>
<evidence type="ECO:0000313" key="1">
    <source>
        <dbReference type="EMBL" id="NGZ90743.1"/>
    </source>
</evidence>
<gene>
    <name evidence="1" type="ORF">G7034_10825</name>
</gene>
<reference evidence="1" key="1">
    <citation type="submission" date="2020-03" db="EMBL/GenBank/DDBJ databases">
        <title>Psychroflexus Maritimus sp. nov., isolate from marine sediment.</title>
        <authorList>
            <person name="Zhong Y.-L."/>
        </authorList>
    </citation>
    <scope>NUCLEOTIDE SEQUENCE</scope>
    <source>
        <strain evidence="1">C1</strain>
    </source>
</reference>
<organism evidence="1 2">
    <name type="scientific">Psychroflexus maritimus</name>
    <dbReference type="NCBI Taxonomy" id="2714865"/>
    <lineage>
        <taxon>Bacteria</taxon>
        <taxon>Pseudomonadati</taxon>
        <taxon>Bacteroidota</taxon>
        <taxon>Flavobacteriia</taxon>
        <taxon>Flavobacteriales</taxon>
        <taxon>Flavobacteriaceae</taxon>
        <taxon>Psychroflexus</taxon>
    </lineage>
</organism>